<keyword evidence="2" id="KW-1185">Reference proteome</keyword>
<accession>A0AAV7J436</accession>
<dbReference type="EMBL" id="JAHXZJ010000001">
    <property type="protein sequence ID" value="KAH0567435.1"/>
    <property type="molecule type" value="Genomic_DNA"/>
</dbReference>
<reference evidence="1 2" key="1">
    <citation type="journal article" date="2021" name="J. Hered.">
        <title>A chromosome-level genome assembly of the parasitoid wasp, Cotesia glomerata (Hymenoptera: Braconidae).</title>
        <authorList>
            <person name="Pinto B.J."/>
            <person name="Weis J.J."/>
            <person name="Gamble T."/>
            <person name="Ode P.J."/>
            <person name="Paul R."/>
            <person name="Zaspel J.M."/>
        </authorList>
    </citation>
    <scope>NUCLEOTIDE SEQUENCE [LARGE SCALE GENOMIC DNA]</scope>
    <source>
        <strain evidence="1">CgM1</strain>
    </source>
</reference>
<name>A0AAV7J436_COTGL</name>
<evidence type="ECO:0000313" key="1">
    <source>
        <dbReference type="EMBL" id="KAH0567435.1"/>
    </source>
</evidence>
<dbReference type="AlphaFoldDB" id="A0AAV7J436"/>
<gene>
    <name evidence="1" type="ORF">KQX54_009948</name>
</gene>
<dbReference type="Proteomes" id="UP000826195">
    <property type="component" value="Unassembled WGS sequence"/>
</dbReference>
<evidence type="ECO:0000313" key="2">
    <source>
        <dbReference type="Proteomes" id="UP000826195"/>
    </source>
</evidence>
<proteinExistence type="predicted"/>
<comment type="caution">
    <text evidence="1">The sequence shown here is derived from an EMBL/GenBank/DDBJ whole genome shotgun (WGS) entry which is preliminary data.</text>
</comment>
<organism evidence="1 2">
    <name type="scientific">Cotesia glomerata</name>
    <name type="common">Lepidopteran parasitic wasp</name>
    <name type="synonym">Apanteles glomeratus</name>
    <dbReference type="NCBI Taxonomy" id="32391"/>
    <lineage>
        <taxon>Eukaryota</taxon>
        <taxon>Metazoa</taxon>
        <taxon>Ecdysozoa</taxon>
        <taxon>Arthropoda</taxon>
        <taxon>Hexapoda</taxon>
        <taxon>Insecta</taxon>
        <taxon>Pterygota</taxon>
        <taxon>Neoptera</taxon>
        <taxon>Endopterygota</taxon>
        <taxon>Hymenoptera</taxon>
        <taxon>Apocrita</taxon>
        <taxon>Ichneumonoidea</taxon>
        <taxon>Braconidae</taxon>
        <taxon>Microgastrinae</taxon>
        <taxon>Cotesia</taxon>
    </lineage>
</organism>
<protein>
    <submittedName>
        <fullName evidence="1">Uncharacterized protein</fullName>
    </submittedName>
</protein>
<sequence length="101" mass="10890">MRSKGRKWSWFSVPLGLGVLGARDKAQDLIIRQKARKVTAKSACPSPGASIFCPSWSEQDIAEGMTEGQREASALRLVHPTLASGGSSGPTYDFIRVSHGF</sequence>